<evidence type="ECO:0000313" key="2">
    <source>
        <dbReference type="EMBL" id="CAH0536973.1"/>
    </source>
</evidence>
<protein>
    <recommendedName>
        <fullName evidence="4">YrhK domain-containing protein</fullName>
    </recommendedName>
</protein>
<feature type="transmembrane region" description="Helical" evidence="1">
    <location>
        <begin position="146"/>
        <end position="170"/>
    </location>
</feature>
<feature type="transmembrane region" description="Helical" evidence="1">
    <location>
        <begin position="252"/>
        <end position="271"/>
    </location>
</feature>
<keyword evidence="1" id="KW-0472">Membrane</keyword>
<feature type="transmembrane region" description="Helical" evidence="1">
    <location>
        <begin position="61"/>
        <end position="81"/>
    </location>
</feature>
<evidence type="ECO:0000256" key="1">
    <source>
        <dbReference type="SAM" id="Phobius"/>
    </source>
</evidence>
<sequence>MKLHYPHFDNKYQHHEHKYFRGFRVELKLLVGEKLKVWNARRHRKGFNLIGNEHHETANPLVLLNLPIAILFIVGSAHFIFASLLQLEWLSFQTHFDINTIFFYGSIFFTSAAYIQYLQAINGTDSVDTPPNWKDWKWFAIQPHRIGFWSTFTQFAGTLLFNVSTFAAIFPASAHTAWIFIWGPDFIGSILFLVSGYLAVVESDAHVHYWPKTTLSSVITVFNLWGCLFFMISAFMAVPSIVTVHIMLEGSLATTALGGVCFMASSFFLAIEK</sequence>
<accession>A0ABN8E0Q2</accession>
<feature type="transmembrane region" description="Helical" evidence="1">
    <location>
        <begin position="176"/>
        <end position="200"/>
    </location>
</feature>
<name>A0ABN8E0Q2_9VIBR</name>
<dbReference type="Proteomes" id="UP000838748">
    <property type="component" value="Unassembled WGS sequence"/>
</dbReference>
<feature type="transmembrane region" description="Helical" evidence="1">
    <location>
        <begin position="221"/>
        <end position="246"/>
    </location>
</feature>
<evidence type="ECO:0000313" key="3">
    <source>
        <dbReference type="Proteomes" id="UP000838748"/>
    </source>
</evidence>
<dbReference type="EMBL" id="CAKLDM010000001">
    <property type="protein sequence ID" value="CAH0536973.1"/>
    <property type="molecule type" value="Genomic_DNA"/>
</dbReference>
<keyword evidence="1" id="KW-0812">Transmembrane</keyword>
<feature type="transmembrane region" description="Helical" evidence="1">
    <location>
        <begin position="101"/>
        <end position="118"/>
    </location>
</feature>
<evidence type="ECO:0008006" key="4">
    <source>
        <dbReference type="Google" id="ProtNLM"/>
    </source>
</evidence>
<gene>
    <name evidence="2" type="ORF">VMF7928_00843</name>
</gene>
<keyword evidence="1" id="KW-1133">Transmembrane helix</keyword>
<organism evidence="2 3">
    <name type="scientific">Vibrio marisflavi CECT 7928</name>
    <dbReference type="NCBI Taxonomy" id="634439"/>
    <lineage>
        <taxon>Bacteria</taxon>
        <taxon>Pseudomonadati</taxon>
        <taxon>Pseudomonadota</taxon>
        <taxon>Gammaproteobacteria</taxon>
        <taxon>Vibrionales</taxon>
        <taxon>Vibrionaceae</taxon>
        <taxon>Vibrio</taxon>
    </lineage>
</organism>
<keyword evidence="3" id="KW-1185">Reference proteome</keyword>
<dbReference type="RefSeq" id="WP_237360221.1">
    <property type="nucleotide sequence ID" value="NZ_CAKLDM010000001.1"/>
</dbReference>
<comment type="caution">
    <text evidence="2">The sequence shown here is derived from an EMBL/GenBank/DDBJ whole genome shotgun (WGS) entry which is preliminary data.</text>
</comment>
<reference evidence="2" key="1">
    <citation type="submission" date="2021-11" db="EMBL/GenBank/DDBJ databases">
        <authorList>
            <person name="Rodrigo-Torres L."/>
            <person name="Arahal R. D."/>
            <person name="Lucena T."/>
        </authorList>
    </citation>
    <scope>NUCLEOTIDE SEQUENCE</scope>
    <source>
        <strain evidence="2">CECT 7928</strain>
    </source>
</reference>
<proteinExistence type="predicted"/>